<protein>
    <submittedName>
        <fullName evidence="9">Type IV secretory system conjugative DNA transfer family protein</fullName>
    </submittedName>
</protein>
<dbReference type="RefSeq" id="WP_191054350.1">
    <property type="nucleotide sequence ID" value="NZ_JACXRZ010000026.1"/>
</dbReference>
<dbReference type="Proteomes" id="UP000653231">
    <property type="component" value="Unassembled WGS sequence"/>
</dbReference>
<feature type="transmembrane region" description="Helical" evidence="7">
    <location>
        <begin position="20"/>
        <end position="46"/>
    </location>
</feature>
<evidence type="ECO:0000256" key="4">
    <source>
        <dbReference type="ARBA" id="ARBA00022989"/>
    </source>
</evidence>
<name>A0ABR8LEY7_9ACTN</name>
<keyword evidence="2" id="KW-1003">Cell membrane</keyword>
<evidence type="ECO:0000256" key="6">
    <source>
        <dbReference type="SAM" id="MobiDB-lite"/>
    </source>
</evidence>
<dbReference type="InterPro" id="IPR032689">
    <property type="entry name" value="TraG-D_C"/>
</dbReference>
<feature type="region of interest" description="Disordered" evidence="6">
    <location>
        <begin position="603"/>
        <end position="632"/>
    </location>
</feature>
<keyword evidence="5 7" id="KW-0472">Membrane</keyword>
<keyword evidence="3 7" id="KW-0812">Transmembrane</keyword>
<dbReference type="EMBL" id="JACXRZ010000026">
    <property type="protein sequence ID" value="MBD3147113.1"/>
    <property type="molecule type" value="Genomic_DNA"/>
</dbReference>
<sequence length="632" mass="66913">MSRVAGPKAPLIPGHAFGGWFLLAALWGIAAVAVVVWAAAGLAALLTGGTVAPLGTEFVADVVHGRAADAWPGTPTWAVAGIAAMLAVAAAAAVLPVCRAVLRRLPAAGDPVAALARNPRLAAFQSGPTARKAIRLRASLAARRPDDLPPGEIGLELGEQLLPRGRGPVLYSSWEDTEVDLMAPRSGKTTARSIPHVLSAPGAVVATSNKEDLWAATAELREQRGTVWLFDPQSIAYQPQRWWWNPLRALTTVEDAHRLAGHFVLTVEDPGRRDLWGPAAQDLLSALFLAAAASGRTLHHVARWLDEPAVPTPCELLTEAGFGLLASSLRGAQNGAVETRDGIYQTARTATKALRDEAIMAWVTPCDLPDFDPHGFARSTDTLYLLSQNRSAAAPLIAGLADLVMRAAKREAERMGGRLDPPMTVSLDEAANICRIADLPELYSYMGSRGICMVTILQSYEQGITVWGEHGMAALWGAATTKLIGAGVDSPRLARDLATLVGQHDVPVRSLSYGERHAGEQISLRRQDILEPAAIRALEPGTALLLATGVRPALLKLRPWYAGPRAGDIAAAHDWAVARITAGAVQRTEASTEVSTAAVRRAQGARLGADRRHPYGDLTGAGETYSGGEAGR</sequence>
<feature type="domain" description="TraD/TraG TraM recognition site" evidence="8">
    <location>
        <begin position="422"/>
        <end position="539"/>
    </location>
</feature>
<evidence type="ECO:0000259" key="8">
    <source>
        <dbReference type="Pfam" id="PF12696"/>
    </source>
</evidence>
<dbReference type="InterPro" id="IPR051539">
    <property type="entry name" value="T4SS-coupling_protein"/>
</dbReference>
<organism evidence="9 10">
    <name type="scientific">Microbispora bryophytorum subsp. camponoti</name>
    <dbReference type="NCBI Taxonomy" id="1677852"/>
    <lineage>
        <taxon>Bacteria</taxon>
        <taxon>Bacillati</taxon>
        <taxon>Actinomycetota</taxon>
        <taxon>Actinomycetes</taxon>
        <taxon>Streptosporangiales</taxon>
        <taxon>Streptosporangiaceae</taxon>
        <taxon>Microbispora</taxon>
    </lineage>
</organism>
<proteinExistence type="predicted"/>
<dbReference type="Gene3D" id="3.40.50.300">
    <property type="entry name" value="P-loop containing nucleotide triphosphate hydrolases"/>
    <property type="match status" value="1"/>
</dbReference>
<evidence type="ECO:0000256" key="3">
    <source>
        <dbReference type="ARBA" id="ARBA00022692"/>
    </source>
</evidence>
<keyword evidence="4 7" id="KW-1133">Transmembrane helix</keyword>
<reference evidence="9 10" key="1">
    <citation type="submission" date="2020-09" db="EMBL/GenBank/DDBJ databases">
        <title>Actinomycete isolated from the Camponotus japonicus Mayr.</title>
        <authorList>
            <person name="Gong X."/>
        </authorList>
    </citation>
    <scope>NUCLEOTIDE SEQUENCE [LARGE SCALE GENOMIC DNA]</scope>
    <source>
        <strain evidence="9 10">2C-HV3</strain>
    </source>
</reference>
<dbReference type="InterPro" id="IPR027417">
    <property type="entry name" value="P-loop_NTPase"/>
</dbReference>
<evidence type="ECO:0000256" key="5">
    <source>
        <dbReference type="ARBA" id="ARBA00023136"/>
    </source>
</evidence>
<dbReference type="PANTHER" id="PTHR37937:SF1">
    <property type="entry name" value="CONJUGATIVE TRANSFER: DNA TRANSPORT"/>
    <property type="match status" value="1"/>
</dbReference>
<dbReference type="CDD" id="cd01127">
    <property type="entry name" value="TrwB_TraG_TraD_VirD4"/>
    <property type="match status" value="1"/>
</dbReference>
<accession>A0ABR8LEY7</accession>
<dbReference type="PANTHER" id="PTHR37937">
    <property type="entry name" value="CONJUGATIVE TRANSFER: DNA TRANSPORT"/>
    <property type="match status" value="1"/>
</dbReference>
<gene>
    <name evidence="9" type="ORF">IEQ31_28560</name>
</gene>
<dbReference type="Pfam" id="PF12696">
    <property type="entry name" value="TraG-D_C"/>
    <property type="match status" value="1"/>
</dbReference>
<keyword evidence="10" id="KW-1185">Reference proteome</keyword>
<evidence type="ECO:0000313" key="9">
    <source>
        <dbReference type="EMBL" id="MBD3147113.1"/>
    </source>
</evidence>
<evidence type="ECO:0000313" key="10">
    <source>
        <dbReference type="Proteomes" id="UP000653231"/>
    </source>
</evidence>
<dbReference type="SUPFAM" id="SSF52540">
    <property type="entry name" value="P-loop containing nucleoside triphosphate hydrolases"/>
    <property type="match status" value="1"/>
</dbReference>
<comment type="caution">
    <text evidence="9">The sequence shown here is derived from an EMBL/GenBank/DDBJ whole genome shotgun (WGS) entry which is preliminary data.</text>
</comment>
<feature type="transmembrane region" description="Helical" evidence="7">
    <location>
        <begin position="77"/>
        <end position="98"/>
    </location>
</feature>
<comment type="subcellular location">
    <subcellularLocation>
        <location evidence="1">Cell membrane</location>
        <topology evidence="1">Multi-pass membrane protein</topology>
    </subcellularLocation>
</comment>
<evidence type="ECO:0000256" key="1">
    <source>
        <dbReference type="ARBA" id="ARBA00004651"/>
    </source>
</evidence>
<evidence type="ECO:0000256" key="7">
    <source>
        <dbReference type="SAM" id="Phobius"/>
    </source>
</evidence>
<evidence type="ECO:0000256" key="2">
    <source>
        <dbReference type="ARBA" id="ARBA00022475"/>
    </source>
</evidence>